<accession>A0A9W6S458</accession>
<feature type="region of interest" description="Disordered" evidence="1">
    <location>
        <begin position="24"/>
        <end position="52"/>
    </location>
</feature>
<name>A0A9W6S458_9ACTN</name>
<comment type="caution">
    <text evidence="2">The sequence shown here is derived from an EMBL/GenBank/DDBJ whole genome shotgun (WGS) entry which is preliminary data.</text>
</comment>
<proteinExistence type="predicted"/>
<evidence type="ECO:0000256" key="1">
    <source>
        <dbReference type="SAM" id="MobiDB-lite"/>
    </source>
</evidence>
<reference evidence="2" key="1">
    <citation type="submission" date="2023-03" db="EMBL/GenBank/DDBJ databases">
        <title>Actinoallomurus iriomotensis NBRC 103684.</title>
        <authorList>
            <person name="Ichikawa N."/>
            <person name="Sato H."/>
            <person name="Tonouchi N."/>
        </authorList>
    </citation>
    <scope>NUCLEOTIDE SEQUENCE</scope>
    <source>
        <strain evidence="2">NBRC 103684</strain>
    </source>
</reference>
<keyword evidence="3" id="KW-1185">Reference proteome</keyword>
<dbReference type="Proteomes" id="UP001165074">
    <property type="component" value="Unassembled WGS sequence"/>
</dbReference>
<evidence type="ECO:0000313" key="2">
    <source>
        <dbReference type="EMBL" id="GLY85422.1"/>
    </source>
</evidence>
<organism evidence="2 3">
    <name type="scientific">Actinoallomurus iriomotensis</name>
    <dbReference type="NCBI Taxonomy" id="478107"/>
    <lineage>
        <taxon>Bacteria</taxon>
        <taxon>Bacillati</taxon>
        <taxon>Actinomycetota</taxon>
        <taxon>Actinomycetes</taxon>
        <taxon>Streptosporangiales</taxon>
        <taxon>Thermomonosporaceae</taxon>
        <taxon>Actinoallomurus</taxon>
    </lineage>
</organism>
<dbReference type="AlphaFoldDB" id="A0A9W6S458"/>
<gene>
    <name evidence="2" type="ORF">Airi02_033510</name>
</gene>
<feature type="compositionally biased region" description="Gly residues" evidence="1">
    <location>
        <begin position="29"/>
        <end position="39"/>
    </location>
</feature>
<sequence length="52" mass="5114">MTGSALGRSRGKVAAAVLLETVCGDGRAGRGSGDGGGPDAGAYRHRALDVSR</sequence>
<protein>
    <submittedName>
        <fullName evidence="2">Uncharacterized protein</fullName>
    </submittedName>
</protein>
<dbReference type="EMBL" id="BSTK01000004">
    <property type="protein sequence ID" value="GLY85422.1"/>
    <property type="molecule type" value="Genomic_DNA"/>
</dbReference>
<evidence type="ECO:0000313" key="3">
    <source>
        <dbReference type="Proteomes" id="UP001165074"/>
    </source>
</evidence>